<reference evidence="3" key="2">
    <citation type="submission" date="2023-02" db="EMBL/GenBank/DDBJ databases">
        <authorList>
            <person name="Swenson N.G."/>
            <person name="Wegrzyn J.L."/>
            <person name="Mcevoy S.L."/>
        </authorList>
    </citation>
    <scope>NUCLEOTIDE SEQUENCE</scope>
    <source>
        <strain evidence="3">91603</strain>
        <tissue evidence="3">Leaf</tissue>
    </source>
</reference>
<dbReference type="Proteomes" id="UP001064489">
    <property type="component" value="Chromosome 11"/>
</dbReference>
<dbReference type="EMBL" id="JAJSOW010000108">
    <property type="protein sequence ID" value="KAI9153300.1"/>
    <property type="molecule type" value="Genomic_DNA"/>
</dbReference>
<gene>
    <name evidence="3" type="ORF">LWI28_009110</name>
</gene>
<feature type="chain" id="PRO_5041957255" evidence="2">
    <location>
        <begin position="26"/>
        <end position="80"/>
    </location>
</feature>
<reference evidence="3" key="1">
    <citation type="journal article" date="2022" name="Plant J.">
        <title>Strategies of tolerance reflected in two North American maple genomes.</title>
        <authorList>
            <person name="McEvoy S.L."/>
            <person name="Sezen U.U."/>
            <person name="Trouern-Trend A."/>
            <person name="McMahon S.M."/>
            <person name="Schaberg P.G."/>
            <person name="Yang J."/>
            <person name="Wegrzyn J.L."/>
            <person name="Swenson N.G."/>
        </authorList>
    </citation>
    <scope>NUCLEOTIDE SEQUENCE</scope>
    <source>
        <strain evidence="3">91603</strain>
    </source>
</reference>
<keyword evidence="2" id="KW-0732">Signal</keyword>
<sequence length="80" mass="8942">MGRPCFNKLLIFSVLLLLCFSHGFGRQLMETGEFEDSSTVQVQEARGESREMIEVMDYKDPGPNTNPKAGYIFSPPPSQA</sequence>
<keyword evidence="4" id="KW-1185">Reference proteome</keyword>
<feature type="signal peptide" evidence="2">
    <location>
        <begin position="1"/>
        <end position="25"/>
    </location>
</feature>
<comment type="caution">
    <text evidence="3">The sequence shown here is derived from an EMBL/GenBank/DDBJ whole genome shotgun (WGS) entry which is preliminary data.</text>
</comment>
<evidence type="ECO:0000313" key="4">
    <source>
        <dbReference type="Proteomes" id="UP001064489"/>
    </source>
</evidence>
<evidence type="ECO:0000313" key="3">
    <source>
        <dbReference type="EMBL" id="KAI9153300.1"/>
    </source>
</evidence>
<proteinExistence type="predicted"/>
<name>A0AAD5I5H2_ACENE</name>
<accession>A0AAD5I5H2</accession>
<evidence type="ECO:0000256" key="1">
    <source>
        <dbReference type="SAM" id="MobiDB-lite"/>
    </source>
</evidence>
<evidence type="ECO:0000256" key="2">
    <source>
        <dbReference type="SAM" id="SignalP"/>
    </source>
</evidence>
<protein>
    <submittedName>
        <fullName evidence="3">Uncharacterized protein</fullName>
    </submittedName>
</protein>
<organism evidence="3 4">
    <name type="scientific">Acer negundo</name>
    <name type="common">Box elder</name>
    <dbReference type="NCBI Taxonomy" id="4023"/>
    <lineage>
        <taxon>Eukaryota</taxon>
        <taxon>Viridiplantae</taxon>
        <taxon>Streptophyta</taxon>
        <taxon>Embryophyta</taxon>
        <taxon>Tracheophyta</taxon>
        <taxon>Spermatophyta</taxon>
        <taxon>Magnoliopsida</taxon>
        <taxon>eudicotyledons</taxon>
        <taxon>Gunneridae</taxon>
        <taxon>Pentapetalae</taxon>
        <taxon>rosids</taxon>
        <taxon>malvids</taxon>
        <taxon>Sapindales</taxon>
        <taxon>Sapindaceae</taxon>
        <taxon>Hippocastanoideae</taxon>
        <taxon>Acereae</taxon>
        <taxon>Acer</taxon>
    </lineage>
</organism>
<dbReference type="PANTHER" id="PTHR37908">
    <property type="entry name" value="TRANSMEMBRANE PROTEIN"/>
    <property type="match status" value="1"/>
</dbReference>
<dbReference type="AlphaFoldDB" id="A0AAD5I5H2"/>
<dbReference type="PANTHER" id="PTHR37908:SF4">
    <property type="entry name" value="PROTEIN, PUTATIVE-RELATED"/>
    <property type="match status" value="1"/>
</dbReference>
<feature type="region of interest" description="Disordered" evidence="1">
    <location>
        <begin position="58"/>
        <end position="80"/>
    </location>
</feature>